<dbReference type="SUPFAM" id="SSF52980">
    <property type="entry name" value="Restriction endonuclease-like"/>
    <property type="match status" value="1"/>
</dbReference>
<sequence length="195" mass="22217">MTIATQKLTFEEYLAYDDGTDTRYELVDGELVPMSLGTGKHGGIAEFLNDQFREQIKRRELPWTSKQMTVGVRSPRGRNWDTSRIPDVTVLAAAQWEAMSDREAVINLNEPPPILVVEVVSPSTKTDDYRSKRSEYGLLEISEYWIVDPLEEKITLCILEHQFYDSTEFRGDDLIQSPTFPDLNLTATQILAGKL</sequence>
<dbReference type="Gene3D" id="3.90.1570.10">
    <property type="entry name" value="tt1808, chain A"/>
    <property type="match status" value="1"/>
</dbReference>
<dbReference type="EMBL" id="CP113797">
    <property type="protein sequence ID" value="WAL62461.1"/>
    <property type="molecule type" value="Genomic_DNA"/>
</dbReference>
<dbReference type="RefSeq" id="WP_268612801.1">
    <property type="nucleotide sequence ID" value="NZ_CP113797.1"/>
</dbReference>
<evidence type="ECO:0000313" key="2">
    <source>
        <dbReference type="EMBL" id="WAL62461.1"/>
    </source>
</evidence>
<keyword evidence="2" id="KW-0378">Hydrolase</keyword>
<dbReference type="KEGG" id="tsin:OXH18_10850"/>
<proteinExistence type="predicted"/>
<dbReference type="InterPro" id="IPR011335">
    <property type="entry name" value="Restrct_endonuc-II-like"/>
</dbReference>
<dbReference type="PANTHER" id="PTHR34107:SF2">
    <property type="entry name" value="SLL0888 PROTEIN"/>
    <property type="match status" value="1"/>
</dbReference>
<dbReference type="InterPro" id="IPR012296">
    <property type="entry name" value="Nuclease_put_TT1808"/>
</dbReference>
<evidence type="ECO:0000313" key="3">
    <source>
        <dbReference type="Proteomes" id="UP001163152"/>
    </source>
</evidence>
<dbReference type="PANTHER" id="PTHR34107">
    <property type="entry name" value="SLL0198 PROTEIN-RELATED"/>
    <property type="match status" value="1"/>
</dbReference>
<dbReference type="CDD" id="cd06260">
    <property type="entry name" value="DUF820-like"/>
    <property type="match status" value="1"/>
</dbReference>
<keyword evidence="2" id="KW-0540">Nuclease</keyword>
<dbReference type="AlphaFoldDB" id="A0A9E9C6N9"/>
<accession>A0A9E9C6N9</accession>
<organism evidence="2 3">
    <name type="scientific">Thermocoleostomius sinensis A174</name>
    <dbReference type="NCBI Taxonomy" id="2016057"/>
    <lineage>
        <taxon>Bacteria</taxon>
        <taxon>Bacillati</taxon>
        <taxon>Cyanobacteriota</taxon>
        <taxon>Cyanophyceae</taxon>
        <taxon>Oculatellales</taxon>
        <taxon>Oculatellaceae</taxon>
        <taxon>Thermocoleostomius</taxon>
    </lineage>
</organism>
<keyword evidence="3" id="KW-1185">Reference proteome</keyword>
<dbReference type="InterPro" id="IPR008538">
    <property type="entry name" value="Uma2"/>
</dbReference>
<keyword evidence="2" id="KW-0255">Endonuclease</keyword>
<name>A0A9E9C6N9_9CYAN</name>
<evidence type="ECO:0000259" key="1">
    <source>
        <dbReference type="Pfam" id="PF05685"/>
    </source>
</evidence>
<gene>
    <name evidence="2" type="ORF">OXH18_10850</name>
</gene>
<protein>
    <submittedName>
        <fullName evidence="2">Uma2 family endonuclease</fullName>
    </submittedName>
</protein>
<dbReference type="Pfam" id="PF05685">
    <property type="entry name" value="Uma2"/>
    <property type="match status" value="1"/>
</dbReference>
<dbReference type="GO" id="GO:0004519">
    <property type="term" value="F:endonuclease activity"/>
    <property type="evidence" value="ECO:0007669"/>
    <property type="project" value="UniProtKB-KW"/>
</dbReference>
<reference evidence="2" key="1">
    <citation type="submission" date="2022-12" db="EMBL/GenBank/DDBJ databases">
        <title>Polyphasic identification of a Novel Hot-Spring Cyanobacterium Ocullathermofonsia sinensis gen nov. sp. nov. and Genomic Insights on its Adaptations to the Thermal Habitat.</title>
        <authorList>
            <person name="Daroch M."/>
            <person name="Tang J."/>
            <person name="Jiang Y."/>
        </authorList>
    </citation>
    <scope>NUCLEOTIDE SEQUENCE</scope>
    <source>
        <strain evidence="2">PKUAC-SCTA174</strain>
    </source>
</reference>
<feature type="domain" description="Putative restriction endonuclease" evidence="1">
    <location>
        <begin position="10"/>
        <end position="187"/>
    </location>
</feature>
<dbReference type="Proteomes" id="UP001163152">
    <property type="component" value="Chromosome"/>
</dbReference>